<name>A0ABW5RCW7_9BACL</name>
<organism evidence="3 4">
    <name type="scientific">Marinicrinis sediminis</name>
    <dbReference type="NCBI Taxonomy" id="1652465"/>
    <lineage>
        <taxon>Bacteria</taxon>
        <taxon>Bacillati</taxon>
        <taxon>Bacillota</taxon>
        <taxon>Bacilli</taxon>
        <taxon>Bacillales</taxon>
        <taxon>Paenibacillaceae</taxon>
    </lineage>
</organism>
<dbReference type="Pfam" id="PF04012">
    <property type="entry name" value="PspA_IM30"/>
    <property type="match status" value="1"/>
</dbReference>
<dbReference type="PANTHER" id="PTHR31088:SF6">
    <property type="entry name" value="PHAGE SHOCK PROTEIN A"/>
    <property type="match status" value="1"/>
</dbReference>
<evidence type="ECO:0000256" key="2">
    <source>
        <dbReference type="SAM" id="Coils"/>
    </source>
</evidence>
<dbReference type="EMBL" id="JBHUMM010000032">
    <property type="protein sequence ID" value="MFD2672239.1"/>
    <property type="molecule type" value="Genomic_DNA"/>
</dbReference>
<protein>
    <submittedName>
        <fullName evidence="3">PspA/IM30 family protein</fullName>
    </submittedName>
</protein>
<proteinExistence type="inferred from homology"/>
<accession>A0ABW5RCW7</accession>
<evidence type="ECO:0000313" key="4">
    <source>
        <dbReference type="Proteomes" id="UP001597497"/>
    </source>
</evidence>
<dbReference type="InterPro" id="IPR007157">
    <property type="entry name" value="PspA_VIPP1"/>
</dbReference>
<sequence>MSVMKRVKDITVATLHEYMEKSEDPIGVIDGFLSRQKHQLRNLEQLLYQTKSHAENLRLQYVQAEVMAEKRGEQAEWAVKAGEEHAARIALQEKIQQQEKSEQYRELYESTQDTVQQLEQQVMELREEYQSVLDKREYYLARIRSAQLQQRWNRQSQQHGMDSGWFHRLEDQVENLEHETRAWGDMRRESRAASYTSMKMASRVDSELEQLRMKMKERREQQ</sequence>
<dbReference type="Proteomes" id="UP001597497">
    <property type="component" value="Unassembled WGS sequence"/>
</dbReference>
<dbReference type="PANTHER" id="PTHR31088">
    <property type="entry name" value="MEMBRANE-ASSOCIATED PROTEIN VIPP1, CHLOROPLASTIC"/>
    <property type="match status" value="1"/>
</dbReference>
<gene>
    <name evidence="3" type="ORF">ACFSUC_11650</name>
</gene>
<comment type="caution">
    <text evidence="3">The sequence shown here is derived from an EMBL/GenBank/DDBJ whole genome shotgun (WGS) entry which is preliminary data.</text>
</comment>
<evidence type="ECO:0000313" key="3">
    <source>
        <dbReference type="EMBL" id="MFD2672239.1"/>
    </source>
</evidence>
<dbReference type="RefSeq" id="WP_379929776.1">
    <property type="nucleotide sequence ID" value="NZ_JBHUMM010000032.1"/>
</dbReference>
<reference evidence="4" key="1">
    <citation type="journal article" date="2019" name="Int. J. Syst. Evol. Microbiol.">
        <title>The Global Catalogue of Microorganisms (GCM) 10K type strain sequencing project: providing services to taxonomists for standard genome sequencing and annotation.</title>
        <authorList>
            <consortium name="The Broad Institute Genomics Platform"/>
            <consortium name="The Broad Institute Genome Sequencing Center for Infectious Disease"/>
            <person name="Wu L."/>
            <person name="Ma J."/>
        </authorList>
    </citation>
    <scope>NUCLEOTIDE SEQUENCE [LARGE SCALE GENOMIC DNA]</scope>
    <source>
        <strain evidence="4">KCTC 33676</strain>
    </source>
</reference>
<feature type="coiled-coil region" evidence="2">
    <location>
        <begin position="101"/>
        <end position="135"/>
    </location>
</feature>
<keyword evidence="2" id="KW-0175">Coiled coil</keyword>
<comment type="similarity">
    <text evidence="1">Belongs to the PspA/Vipp/IM30 family.</text>
</comment>
<keyword evidence="4" id="KW-1185">Reference proteome</keyword>
<evidence type="ECO:0000256" key="1">
    <source>
        <dbReference type="ARBA" id="ARBA00043985"/>
    </source>
</evidence>